<keyword evidence="9" id="KW-1185">Reference proteome</keyword>
<gene>
    <name evidence="8" type="ORF">GO988_05575</name>
</gene>
<dbReference type="InterPro" id="IPR000184">
    <property type="entry name" value="Bac_surfAg_D15"/>
</dbReference>
<organism evidence="8 9">
    <name type="scientific">Hymenobacter ginkgonis</name>
    <dbReference type="NCBI Taxonomy" id="2682976"/>
    <lineage>
        <taxon>Bacteria</taxon>
        <taxon>Pseudomonadati</taxon>
        <taxon>Bacteroidota</taxon>
        <taxon>Cytophagia</taxon>
        <taxon>Cytophagales</taxon>
        <taxon>Hymenobacteraceae</taxon>
        <taxon>Hymenobacter</taxon>
    </lineage>
</organism>
<dbReference type="PANTHER" id="PTHR12815:SF47">
    <property type="entry name" value="TRANSLOCATION AND ASSEMBLY MODULE SUBUNIT TAMA"/>
    <property type="match status" value="1"/>
</dbReference>
<evidence type="ECO:0000256" key="4">
    <source>
        <dbReference type="ARBA" id="ARBA00023136"/>
    </source>
</evidence>
<dbReference type="PANTHER" id="PTHR12815">
    <property type="entry name" value="SORTING AND ASSEMBLY MACHINERY SAMM50 PROTEIN FAMILY MEMBER"/>
    <property type="match status" value="1"/>
</dbReference>
<evidence type="ECO:0000256" key="6">
    <source>
        <dbReference type="SAM" id="MobiDB-lite"/>
    </source>
</evidence>
<evidence type="ECO:0000256" key="2">
    <source>
        <dbReference type="ARBA" id="ARBA00022692"/>
    </source>
</evidence>
<dbReference type="Pfam" id="PF01103">
    <property type="entry name" value="Omp85"/>
    <property type="match status" value="1"/>
</dbReference>
<evidence type="ECO:0000313" key="8">
    <source>
        <dbReference type="EMBL" id="MVN75791.1"/>
    </source>
</evidence>
<dbReference type="GO" id="GO:0019867">
    <property type="term" value="C:outer membrane"/>
    <property type="evidence" value="ECO:0007669"/>
    <property type="project" value="InterPro"/>
</dbReference>
<dbReference type="RefSeq" id="WP_157562539.1">
    <property type="nucleotide sequence ID" value="NZ_WQKZ01000001.1"/>
</dbReference>
<dbReference type="Proteomes" id="UP000441336">
    <property type="component" value="Unassembled WGS sequence"/>
</dbReference>
<evidence type="ECO:0000256" key="5">
    <source>
        <dbReference type="ARBA" id="ARBA00023237"/>
    </source>
</evidence>
<accession>A0A7K1TCA4</accession>
<comment type="caution">
    <text evidence="8">The sequence shown here is derived from an EMBL/GenBank/DDBJ whole genome shotgun (WGS) entry which is preliminary data.</text>
</comment>
<feature type="domain" description="Bacterial surface antigen (D15)" evidence="7">
    <location>
        <begin position="571"/>
        <end position="964"/>
    </location>
</feature>
<keyword evidence="4" id="KW-0472">Membrane</keyword>
<evidence type="ECO:0000256" key="3">
    <source>
        <dbReference type="ARBA" id="ARBA00022729"/>
    </source>
</evidence>
<feature type="region of interest" description="Disordered" evidence="6">
    <location>
        <begin position="350"/>
        <end position="398"/>
    </location>
</feature>
<name>A0A7K1TCA4_9BACT</name>
<evidence type="ECO:0000313" key="9">
    <source>
        <dbReference type="Proteomes" id="UP000441336"/>
    </source>
</evidence>
<dbReference type="AlphaFoldDB" id="A0A7K1TCA4"/>
<proteinExistence type="predicted"/>
<protein>
    <submittedName>
        <fullName evidence="8">BamA/TamA family outer membrane protein</fullName>
    </submittedName>
</protein>
<feature type="compositionally biased region" description="Low complexity" evidence="6">
    <location>
        <begin position="364"/>
        <end position="382"/>
    </location>
</feature>
<dbReference type="InterPro" id="IPR039910">
    <property type="entry name" value="D15-like"/>
</dbReference>
<dbReference type="EMBL" id="WQKZ01000001">
    <property type="protein sequence ID" value="MVN75791.1"/>
    <property type="molecule type" value="Genomic_DNA"/>
</dbReference>
<keyword evidence="5" id="KW-0998">Cell outer membrane</keyword>
<dbReference type="Gene3D" id="3.10.20.310">
    <property type="entry name" value="membrane protein fhac"/>
    <property type="match status" value="1"/>
</dbReference>
<evidence type="ECO:0000256" key="1">
    <source>
        <dbReference type="ARBA" id="ARBA00004370"/>
    </source>
</evidence>
<keyword evidence="3" id="KW-0732">Signal</keyword>
<sequence length="965" mass="107329">MKPSQQQSKGRQRLASSVAALLGLAPLAALLVAVGCSPLRLLKPNERLLTKITVQSHDLTPAQQERLLTLVQQKPNRNLPLPKLGIYQLGHSFYDSTRIERRIATIKARFADQLAAAGTDSAKIGKLAGRRDRLLTRKRTALEKGNSIMRLGEPPVIYDATLSRRTIDQLTTYLHSQGYFRATASYTDSARAAESVVGGTLRLLGLRHRPQHYIPLRDSAGQRLHRRVAVTYTVQEGLGFRLGQLTRSIPDSGVAQVIARGQGASLLHPGDAYNEDLIGQERQRLETLLKNSGYYDFRTQFITLEADTSFEKGQVRLKLLVATPPGGHRRYELRQVVVLTDAGRAQALRAATGDTARLRRGRRGLPPTAAATPRDTTATTQPLAPGSTGRISTANMPAGVTPAAVSDSLTARRLRGTFGRLAPRDTVREDSVVFASRGPLQFSARVLARQVTIRPGQLYNQDRTQRTQRLLSNLDMFRFNTVSYRKVAAAARDSAAEAAPDSTGRPVLQALPRVPTPLAPPNYLDAIITASPSPRFSETAEFGGTYVAGLPGPFGNLRLKWRNPFGGAEVLELSGRVGLEGQLVRAGESTEANPDAQYTTQLGATAALIVPQFLVPFRAGNFLRDDQPRTRFALSYTYTRTPYYTRTNAEFTFDYLWQTSAYQQYVFTPVDIGLVNTPYISDFYRGLLENLRTTQGSPLYQSFRSVYEPSFSFTSIYNSNDLNQTRNAHYLRLFAEVGGLTRGLYSNESWFTSTGLAVYNFAKISADYRRYYKLSPQTYFAWRLNGGVAHALTRTPDPDQPGVERFTIPYDKYFFVGGSNSVRAWSPRRLGTGSYATRFTTGDAAGQRDYYTEQPGELLLEGSAEYRFPVYSFIKGALFTDFGNVWTLQPDTNRPGAEFRFDRFAKQFAVGSGIGIRMDFTFLILRFDIATKVYDPTDDEPWLIRRALRQTTNQTVVNIGIGYPF</sequence>
<keyword evidence="2" id="KW-0812">Transmembrane</keyword>
<evidence type="ECO:0000259" key="7">
    <source>
        <dbReference type="Pfam" id="PF01103"/>
    </source>
</evidence>
<comment type="subcellular location">
    <subcellularLocation>
        <location evidence="1">Membrane</location>
    </subcellularLocation>
</comment>
<reference evidence="8 9" key="1">
    <citation type="submission" date="2019-12" db="EMBL/GenBank/DDBJ databases">
        <title>Hymenobacter sp. HMF4947 Genome sequencing and assembly.</title>
        <authorList>
            <person name="Kang H."/>
            <person name="Cha I."/>
            <person name="Kim H."/>
            <person name="Joh K."/>
        </authorList>
    </citation>
    <scope>NUCLEOTIDE SEQUENCE [LARGE SCALE GENOMIC DNA]</scope>
    <source>
        <strain evidence="8 9">HMF4947</strain>
    </source>
</reference>
<dbReference type="Gene3D" id="2.40.160.50">
    <property type="entry name" value="membrane protein fhac: a member of the omp85/tpsb transporter family"/>
    <property type="match status" value="1"/>
</dbReference>